<evidence type="ECO:0000259" key="2">
    <source>
        <dbReference type="Pfam" id="PF07727"/>
    </source>
</evidence>
<feature type="region of interest" description="Disordered" evidence="1">
    <location>
        <begin position="188"/>
        <end position="264"/>
    </location>
</feature>
<dbReference type="Pfam" id="PF25597">
    <property type="entry name" value="SH3_retrovirus"/>
    <property type="match status" value="1"/>
</dbReference>
<feature type="region of interest" description="Disordered" evidence="1">
    <location>
        <begin position="528"/>
        <end position="575"/>
    </location>
</feature>
<name>A0ABQ5DDU8_9ASTR</name>
<feature type="compositionally biased region" description="Polar residues" evidence="1">
    <location>
        <begin position="142"/>
        <end position="165"/>
    </location>
</feature>
<gene>
    <name evidence="4" type="ORF">Tco_0937266</name>
</gene>
<feature type="compositionally biased region" description="Basic and acidic residues" evidence="1">
    <location>
        <begin position="216"/>
        <end position="226"/>
    </location>
</feature>
<feature type="domain" description="Reverse transcriptase Ty1/copia-type" evidence="2">
    <location>
        <begin position="358"/>
        <end position="429"/>
    </location>
</feature>
<dbReference type="InterPro" id="IPR013103">
    <property type="entry name" value="RVT_2"/>
</dbReference>
<proteinExistence type="predicted"/>
<evidence type="ECO:0000259" key="3">
    <source>
        <dbReference type="Pfam" id="PF25597"/>
    </source>
</evidence>
<protein>
    <submittedName>
        <fullName evidence="4">Ribonuclease H-like domain-containing protein</fullName>
    </submittedName>
</protein>
<reference evidence="4" key="1">
    <citation type="journal article" date="2022" name="Int. J. Mol. Sci.">
        <title>Draft Genome of Tanacetum Coccineum: Genomic Comparison of Closely Related Tanacetum-Family Plants.</title>
        <authorList>
            <person name="Yamashiro T."/>
            <person name="Shiraishi A."/>
            <person name="Nakayama K."/>
            <person name="Satake H."/>
        </authorList>
    </citation>
    <scope>NUCLEOTIDE SEQUENCE</scope>
</reference>
<keyword evidence="5" id="KW-1185">Reference proteome</keyword>
<evidence type="ECO:0000256" key="1">
    <source>
        <dbReference type="SAM" id="MobiDB-lite"/>
    </source>
</evidence>
<dbReference type="EMBL" id="BQNB010015220">
    <property type="protein sequence ID" value="GJT37401.1"/>
    <property type="molecule type" value="Genomic_DNA"/>
</dbReference>
<reference evidence="4" key="2">
    <citation type="submission" date="2022-01" db="EMBL/GenBank/DDBJ databases">
        <authorList>
            <person name="Yamashiro T."/>
            <person name="Shiraishi A."/>
            <person name="Satake H."/>
            <person name="Nakayama K."/>
        </authorList>
    </citation>
    <scope>NUCLEOTIDE SEQUENCE</scope>
</reference>
<dbReference type="InterPro" id="IPR057670">
    <property type="entry name" value="SH3_retrovirus"/>
</dbReference>
<comment type="caution">
    <text evidence="4">The sequence shown here is derived from an EMBL/GenBank/DDBJ whole genome shotgun (WGS) entry which is preliminary data.</text>
</comment>
<sequence length="575" mass="64732">MLTMLADSKLPTTFWAEEFYDLLILGKFDGKSDEGFFVGYSLSSKAFRVYNTRTRRVEENLHIGFLENKPMIEGNGPKWLFDIDSLTQSMNYVAVITWLQSLMQILLYKRRKLNADNENDKQLRLKLLASLSMADVNAAGQHVNTPSPEVNTIDPSVNTASSNDQDSLKDMFKWDASIHKDALYFDSPYKDVDNGEPKSAADDQKQDGDGPDNENDEQHKSDDVSSSKEVNTAGQHVNTASPEVNNVDPSINIASSNDQQSPKDMFTIGSSHTHEATHVEFFSDEDEPEVDLGNITNSYTVLTTPNTRIHKDHPIENVIGDVKSSVQTRRMTKPTSEQGFLSAVEAMQEELLQFKLQQVWILVDLPSRKRAIRTKWVFRNKKDERGIVIRNKARFVAQGHRQEEGIDYEEVFTPVARIEAIRLFLAYASFMGFLARYYVCSLWYSRDSPFELVAYTDSDYAGATQDRKSTTGGYLLTKGFDAGRFCILQTDKNLHIPQTGVSASANTRAAWTRGGTFAAYQKRSHTQKELSDKIERTATTASSLEAEKDSGSGPRCQDTILEDVDAQTRFETTSK</sequence>
<feature type="region of interest" description="Disordered" evidence="1">
    <location>
        <begin position="141"/>
        <end position="165"/>
    </location>
</feature>
<dbReference type="Proteomes" id="UP001151760">
    <property type="component" value="Unassembled WGS sequence"/>
</dbReference>
<feature type="compositionally biased region" description="Polar residues" evidence="1">
    <location>
        <begin position="227"/>
        <end position="262"/>
    </location>
</feature>
<feature type="compositionally biased region" description="Basic and acidic residues" evidence="1">
    <location>
        <begin position="188"/>
        <end position="208"/>
    </location>
</feature>
<evidence type="ECO:0000313" key="4">
    <source>
        <dbReference type="EMBL" id="GJT37401.1"/>
    </source>
</evidence>
<evidence type="ECO:0000313" key="5">
    <source>
        <dbReference type="Proteomes" id="UP001151760"/>
    </source>
</evidence>
<organism evidence="4 5">
    <name type="scientific">Tanacetum coccineum</name>
    <dbReference type="NCBI Taxonomy" id="301880"/>
    <lineage>
        <taxon>Eukaryota</taxon>
        <taxon>Viridiplantae</taxon>
        <taxon>Streptophyta</taxon>
        <taxon>Embryophyta</taxon>
        <taxon>Tracheophyta</taxon>
        <taxon>Spermatophyta</taxon>
        <taxon>Magnoliopsida</taxon>
        <taxon>eudicotyledons</taxon>
        <taxon>Gunneridae</taxon>
        <taxon>Pentapetalae</taxon>
        <taxon>asterids</taxon>
        <taxon>campanulids</taxon>
        <taxon>Asterales</taxon>
        <taxon>Asteraceae</taxon>
        <taxon>Asteroideae</taxon>
        <taxon>Anthemideae</taxon>
        <taxon>Anthemidinae</taxon>
        <taxon>Tanacetum</taxon>
    </lineage>
</organism>
<accession>A0ABQ5DDU8</accession>
<feature type="domain" description="Retroviral polymerase SH3-like" evidence="3">
    <location>
        <begin position="26"/>
        <end position="69"/>
    </location>
</feature>
<dbReference type="Pfam" id="PF07727">
    <property type="entry name" value="RVT_2"/>
    <property type="match status" value="1"/>
</dbReference>
<feature type="compositionally biased region" description="Basic and acidic residues" evidence="1">
    <location>
        <begin position="566"/>
        <end position="575"/>
    </location>
</feature>